<keyword evidence="1" id="KW-1185">Reference proteome</keyword>
<protein>
    <submittedName>
        <fullName evidence="2">Uncharacterized protein</fullName>
    </submittedName>
</protein>
<proteinExistence type="predicted"/>
<evidence type="ECO:0000313" key="2">
    <source>
        <dbReference type="WBParaSite" id="L893_g31445.t1"/>
    </source>
</evidence>
<organism evidence="1 2">
    <name type="scientific">Steinernema glaseri</name>
    <dbReference type="NCBI Taxonomy" id="37863"/>
    <lineage>
        <taxon>Eukaryota</taxon>
        <taxon>Metazoa</taxon>
        <taxon>Ecdysozoa</taxon>
        <taxon>Nematoda</taxon>
        <taxon>Chromadorea</taxon>
        <taxon>Rhabditida</taxon>
        <taxon>Tylenchina</taxon>
        <taxon>Panagrolaimomorpha</taxon>
        <taxon>Strongyloidoidea</taxon>
        <taxon>Steinernematidae</taxon>
        <taxon>Steinernema</taxon>
    </lineage>
</organism>
<dbReference type="WBParaSite" id="L893_g31445.t1">
    <property type="protein sequence ID" value="L893_g31445.t1"/>
    <property type="gene ID" value="L893_g31445"/>
</dbReference>
<dbReference type="Proteomes" id="UP000095287">
    <property type="component" value="Unplaced"/>
</dbReference>
<dbReference type="AlphaFoldDB" id="A0A1I8A0F6"/>
<accession>A0A1I8A0F6</accession>
<reference evidence="2" key="1">
    <citation type="submission" date="2016-11" db="UniProtKB">
        <authorList>
            <consortium name="WormBaseParasite"/>
        </authorList>
    </citation>
    <scope>IDENTIFICATION</scope>
</reference>
<sequence length="110" mass="12326">MFSSSSLKSWNLLPHEVTAITIMTLLDLDENRRLPFKADFQAVLEVPEGRLRRVKSHFFPSPLDLDIFLLHGTTSSWSSSTLTAPSHPEDLDLPSSFNATQPRISAFVVT</sequence>
<evidence type="ECO:0000313" key="1">
    <source>
        <dbReference type="Proteomes" id="UP000095287"/>
    </source>
</evidence>
<name>A0A1I8A0F6_9BILA</name>